<dbReference type="Proteomes" id="UP000235388">
    <property type="component" value="Unassembled WGS sequence"/>
</dbReference>
<name>A0A2N5TUJ0_9BASI</name>
<keyword evidence="2" id="KW-1185">Reference proteome</keyword>
<reference evidence="1 2" key="1">
    <citation type="submission" date="2017-11" db="EMBL/GenBank/DDBJ databases">
        <title>De novo assembly and phasing of dikaryotic genomes from two isolates of Puccinia coronata f. sp. avenae, the causal agent of oat crown rust.</title>
        <authorList>
            <person name="Miller M.E."/>
            <person name="Zhang Y."/>
            <person name="Omidvar V."/>
            <person name="Sperschneider J."/>
            <person name="Schwessinger B."/>
            <person name="Raley C."/>
            <person name="Palmer J.M."/>
            <person name="Garnica D."/>
            <person name="Upadhyaya N."/>
            <person name="Rathjen J."/>
            <person name="Taylor J.M."/>
            <person name="Park R.F."/>
            <person name="Dodds P.N."/>
            <person name="Hirsch C.D."/>
            <person name="Kianian S.F."/>
            <person name="Figueroa M."/>
        </authorList>
    </citation>
    <scope>NUCLEOTIDE SEQUENCE [LARGE SCALE GENOMIC DNA]</scope>
    <source>
        <strain evidence="1">12NC29</strain>
    </source>
</reference>
<dbReference type="OrthoDB" id="10659486at2759"/>
<evidence type="ECO:0000313" key="1">
    <source>
        <dbReference type="EMBL" id="PLW29147.1"/>
    </source>
</evidence>
<proteinExistence type="predicted"/>
<dbReference type="AlphaFoldDB" id="A0A2N5TUJ0"/>
<sequence>MSSGTCLRVPGTRLRVPVGFQQVPANGCRVRVRVSGFGVKKQAGTRRRYPPNTHPTKTLAGRAPASRGRVFRALLLTKVASWQAGKNIPAFQEPESCSPGELVQYQLAGSSPGKHVQYQLAGSSPGELVQYQLAGSSPGKLVQYQLAGSSPGKLVQYQLVRRASWRAGTIPAGWDSQAPNKLALYQLAGRDPAMVLNLHWHTRGYLPQVPGYPSEMAAAGAGVSNAWF</sequence>
<protein>
    <submittedName>
        <fullName evidence="1">Uncharacterized protein</fullName>
    </submittedName>
</protein>
<gene>
    <name evidence="1" type="ORF">PCANC_22420</name>
</gene>
<dbReference type="EMBL" id="PGCJ01000420">
    <property type="protein sequence ID" value="PLW29147.1"/>
    <property type="molecule type" value="Genomic_DNA"/>
</dbReference>
<accession>A0A2N5TUJ0</accession>
<organism evidence="1 2">
    <name type="scientific">Puccinia coronata f. sp. avenae</name>
    <dbReference type="NCBI Taxonomy" id="200324"/>
    <lineage>
        <taxon>Eukaryota</taxon>
        <taxon>Fungi</taxon>
        <taxon>Dikarya</taxon>
        <taxon>Basidiomycota</taxon>
        <taxon>Pucciniomycotina</taxon>
        <taxon>Pucciniomycetes</taxon>
        <taxon>Pucciniales</taxon>
        <taxon>Pucciniaceae</taxon>
        <taxon>Puccinia</taxon>
    </lineage>
</organism>
<comment type="caution">
    <text evidence="1">The sequence shown here is derived from an EMBL/GenBank/DDBJ whole genome shotgun (WGS) entry which is preliminary data.</text>
</comment>
<evidence type="ECO:0000313" key="2">
    <source>
        <dbReference type="Proteomes" id="UP000235388"/>
    </source>
</evidence>
<feature type="non-terminal residue" evidence="1">
    <location>
        <position position="228"/>
    </location>
</feature>